<proteinExistence type="predicted"/>
<dbReference type="AlphaFoldDB" id="A0A6B0U472"/>
<feature type="signal peptide" evidence="1">
    <location>
        <begin position="1"/>
        <end position="20"/>
    </location>
</feature>
<evidence type="ECO:0000313" key="2">
    <source>
        <dbReference type="EMBL" id="MXU83375.1"/>
    </source>
</evidence>
<feature type="chain" id="PRO_5025558522" evidence="1">
    <location>
        <begin position="21"/>
        <end position="75"/>
    </location>
</feature>
<keyword evidence="1" id="KW-0732">Signal</keyword>
<accession>A0A6B0U472</accession>
<protein>
    <submittedName>
        <fullName evidence="2">Putative secreted protein</fullName>
    </submittedName>
</protein>
<sequence>MTSSFAAGCWTSSWFRIAAASLVTESFSRWLMTILLSPLGPYAEATLCESWTQASMLRNNASSTPWKCREPSLSI</sequence>
<evidence type="ECO:0000256" key="1">
    <source>
        <dbReference type="SAM" id="SignalP"/>
    </source>
</evidence>
<dbReference type="EMBL" id="GIFC01001292">
    <property type="protein sequence ID" value="MXU83375.1"/>
    <property type="molecule type" value="Transcribed_RNA"/>
</dbReference>
<organism evidence="2">
    <name type="scientific">Ixodes ricinus</name>
    <name type="common">Common tick</name>
    <name type="synonym">Acarus ricinus</name>
    <dbReference type="NCBI Taxonomy" id="34613"/>
    <lineage>
        <taxon>Eukaryota</taxon>
        <taxon>Metazoa</taxon>
        <taxon>Ecdysozoa</taxon>
        <taxon>Arthropoda</taxon>
        <taxon>Chelicerata</taxon>
        <taxon>Arachnida</taxon>
        <taxon>Acari</taxon>
        <taxon>Parasitiformes</taxon>
        <taxon>Ixodida</taxon>
        <taxon>Ixodoidea</taxon>
        <taxon>Ixodidae</taxon>
        <taxon>Ixodinae</taxon>
        <taxon>Ixodes</taxon>
    </lineage>
</organism>
<name>A0A6B0U472_IXORI</name>
<reference evidence="2" key="1">
    <citation type="submission" date="2019-12" db="EMBL/GenBank/DDBJ databases">
        <title>An insight into the sialome of adult female Ixodes ricinus ticks feeding for 6 days.</title>
        <authorList>
            <person name="Perner J."/>
            <person name="Ribeiro J.M.C."/>
        </authorList>
    </citation>
    <scope>NUCLEOTIDE SEQUENCE</scope>
    <source>
        <strain evidence="2">Semi-engorged</strain>
        <tissue evidence="2">Salivary glands</tissue>
    </source>
</reference>